<dbReference type="InterPro" id="IPR024163">
    <property type="entry name" value="Aerotolerance_reg_N"/>
</dbReference>
<dbReference type="AlphaFoldDB" id="A0A2G1BYU8"/>
<keyword evidence="6" id="KW-1185">Reference proteome</keyword>
<dbReference type="Proteomes" id="UP001242342">
    <property type="component" value="Unassembled WGS sequence"/>
</dbReference>
<dbReference type="RefSeq" id="WP_099213842.1">
    <property type="nucleotide sequence ID" value="NZ_JAUYVU010000005.1"/>
</dbReference>
<evidence type="ECO:0000256" key="1">
    <source>
        <dbReference type="SAM" id="Phobius"/>
    </source>
</evidence>
<proteinExistence type="predicted"/>
<dbReference type="NCBIfam" id="TIGR02226">
    <property type="entry name" value="two_anch"/>
    <property type="match status" value="1"/>
</dbReference>
<comment type="caution">
    <text evidence="4">The sequence shown here is derived from an EMBL/GenBank/DDBJ whole genome shotgun (WGS) entry which is preliminary data.</text>
</comment>
<evidence type="ECO:0000313" key="6">
    <source>
        <dbReference type="Proteomes" id="UP001242342"/>
    </source>
</evidence>
<dbReference type="InterPro" id="IPR011933">
    <property type="entry name" value="Double_TM_dom"/>
</dbReference>
<dbReference type="PANTHER" id="PTHR37464">
    <property type="entry name" value="BLL2463 PROTEIN"/>
    <property type="match status" value="1"/>
</dbReference>
<dbReference type="EMBL" id="PDUU01000001">
    <property type="protein sequence ID" value="PHN99168.1"/>
    <property type="molecule type" value="Genomic_DNA"/>
</dbReference>
<reference evidence="4" key="2">
    <citation type="submission" date="2017-10" db="EMBL/GenBank/DDBJ databases">
        <authorList>
            <person name="Enke T.N."/>
            <person name="Cordero O.X."/>
        </authorList>
    </citation>
    <scope>NUCLEOTIDE SEQUENCE</scope>
    <source>
        <strain evidence="4">4G03</strain>
    </source>
</reference>
<organism evidence="4 5">
    <name type="scientific">Tenacibaculum discolor</name>
    <dbReference type="NCBI Taxonomy" id="361581"/>
    <lineage>
        <taxon>Bacteria</taxon>
        <taxon>Pseudomonadati</taxon>
        <taxon>Bacteroidota</taxon>
        <taxon>Flavobacteriia</taxon>
        <taxon>Flavobacteriales</taxon>
        <taxon>Flavobacteriaceae</taxon>
        <taxon>Tenacibaculum</taxon>
    </lineage>
</organism>
<reference evidence="4 5" key="1">
    <citation type="journal article" date="2016" name="Nat. Commun.">
        <title>Microbial interactions lead to rapid micro-scale successions on model marine particles.</title>
        <authorList>
            <person name="Datta M.S."/>
            <person name="Sliwerska E."/>
            <person name="Gore J."/>
            <person name="Polz M.F."/>
            <person name="Cordero O.X."/>
        </authorList>
    </citation>
    <scope>NUCLEOTIDE SEQUENCE [LARGE SCALE GENOMIC DNA]</scope>
    <source>
        <strain evidence="4 5">4G03</strain>
    </source>
</reference>
<feature type="domain" description="Aerotolerance regulator N-terminal" evidence="2">
    <location>
        <begin position="1"/>
        <end position="76"/>
    </location>
</feature>
<dbReference type="EMBL" id="JAUYVU010000005">
    <property type="protein sequence ID" value="MDP2541377.1"/>
    <property type="molecule type" value="Genomic_DNA"/>
</dbReference>
<keyword evidence="1" id="KW-0472">Membrane</keyword>
<dbReference type="Proteomes" id="UP000222163">
    <property type="component" value="Unassembled WGS sequence"/>
</dbReference>
<evidence type="ECO:0000313" key="5">
    <source>
        <dbReference type="Proteomes" id="UP000222163"/>
    </source>
</evidence>
<protein>
    <submittedName>
        <fullName evidence="3">BatA domain-containing protein</fullName>
    </submittedName>
</protein>
<name>A0A2G1BYU8_9FLAO</name>
<gene>
    <name evidence="4" type="ORF">CSC81_00685</name>
    <name evidence="3" type="ORF">Q8W23_07825</name>
</gene>
<feature type="transmembrane region" description="Helical" evidence="1">
    <location>
        <begin position="6"/>
        <end position="24"/>
    </location>
</feature>
<keyword evidence="1" id="KW-0812">Transmembrane</keyword>
<feature type="transmembrane region" description="Helical" evidence="1">
    <location>
        <begin position="56"/>
        <end position="78"/>
    </location>
</feature>
<evidence type="ECO:0000313" key="3">
    <source>
        <dbReference type="EMBL" id="MDP2541377.1"/>
    </source>
</evidence>
<sequence>MQFKHPEILYFLAFLLIPILVHLFQLQRFVKVPFTNVAFLQKLVLQTRKSSRIKKWLILATRLLLLTALIFAFAQPYFSNHKLDEEQHFFIYLDNSLSTNAVGEKGNLLQIATQEIIENSTEKTSYSLLTNDHFYANKTASELKEELLKTTNTAKSRDLADVFLKMTSEHKSITSPTKNIVISDFQNIKKEGIDNAPKNTSFVKLVPEQKSNVSIDSIFVDDNGGSNFNVHIVVKNQGNAKNDIPIAIYNNDKLLNKQTFSIEENKTTEVTFSVVKAPVFLGKVAINFNDTYGFDNSFYFTINANEKINVLAIGESNNFLQRIYTKEEFNFTSSSLQNVNYNLIDKQHLIVLNELENIPETLINSIANYTAQGGNIVVIPSNKVTLSSYNNFLNKLNTGKLFSLKSDSLKVTSINYNHPLLKNVFEKKVANFQYPFVKTSFNTEFKNASNIVSFENKQGFIKQISLTNASMYWVAAPLNKDNSNFTNSPLIVPVFYNIGKQSLQLSELYYTINKQNTIDIDKQLGKDEVLSIVNSKGSFIPLQQTFQNKTRITTKDQPLTAGFYQVQQQNNVLRNIAFNCNKDESVLDFLMLSEANDMTISTSVKNTLENINNENKIQWLWKWFLGLAIVSLLLEILILKFFKP</sequence>
<dbReference type="Pfam" id="PF07584">
    <property type="entry name" value="BatA"/>
    <property type="match status" value="1"/>
</dbReference>
<accession>A0A2G1BYU8</accession>
<evidence type="ECO:0000313" key="4">
    <source>
        <dbReference type="EMBL" id="PHN99168.1"/>
    </source>
</evidence>
<dbReference type="PANTHER" id="PTHR37464:SF1">
    <property type="entry name" value="BLL2463 PROTEIN"/>
    <property type="match status" value="1"/>
</dbReference>
<evidence type="ECO:0000259" key="2">
    <source>
        <dbReference type="Pfam" id="PF07584"/>
    </source>
</evidence>
<keyword evidence="1" id="KW-1133">Transmembrane helix</keyword>
<dbReference type="SUPFAM" id="SSF52317">
    <property type="entry name" value="Class I glutamine amidotransferase-like"/>
    <property type="match status" value="1"/>
</dbReference>
<feature type="transmembrane region" description="Helical" evidence="1">
    <location>
        <begin position="619"/>
        <end position="642"/>
    </location>
</feature>
<dbReference type="InterPro" id="IPR029062">
    <property type="entry name" value="Class_I_gatase-like"/>
</dbReference>
<reference evidence="3 6" key="3">
    <citation type="submission" date="2023-07" db="EMBL/GenBank/DDBJ databases">
        <title>Genome content predicts the carbon catabolic preferences of heterotrophic bacteria.</title>
        <authorList>
            <person name="Gralka M."/>
        </authorList>
    </citation>
    <scope>NUCLEOTIDE SEQUENCE [LARGE SCALE GENOMIC DNA]</scope>
    <source>
        <strain evidence="3 6">4G03</strain>
    </source>
</reference>